<evidence type="ECO:0000313" key="9">
    <source>
        <dbReference type="Proteomes" id="UP001374803"/>
    </source>
</evidence>
<dbReference type="InterPro" id="IPR029026">
    <property type="entry name" value="tRNA_m1G_MTases_N"/>
</dbReference>
<dbReference type="Gene3D" id="3.40.1280.10">
    <property type="match status" value="1"/>
</dbReference>
<dbReference type="Pfam" id="PF00588">
    <property type="entry name" value="SpoU_methylase"/>
    <property type="match status" value="1"/>
</dbReference>
<dbReference type="Proteomes" id="UP001374803">
    <property type="component" value="Chromosome"/>
</dbReference>
<name>A0ABZ2L6C2_9BACT</name>
<evidence type="ECO:0000256" key="6">
    <source>
        <dbReference type="ARBA" id="ARBA00022884"/>
    </source>
</evidence>
<sequence length="236" mass="25603">MRRKTPGVLNKDELVSERILRFEQHDPAGVVRALEPFVQQRRRERILEVISGRFASITVLFESPHDPHNGAAVVRTCEAFGIQTLHVIESREKFLAAASVARGAEKWVDIVPHPTVQDAAAAAKEAGLELIATHPDGELLPSDLANIPRFGLVLGNERNGISDDLTAACTRAVRVPMRGFVESLNVSVTAAILLAAATSGRKGDLDPAERLRLYARGLYLSASHADEHLAHAGFSV</sequence>
<dbReference type="RefSeq" id="WP_394836134.1">
    <property type="nucleotide sequence ID" value="NZ_CP089929.1"/>
</dbReference>
<organism evidence="8 9">
    <name type="scientific">Pendulispora rubella</name>
    <dbReference type="NCBI Taxonomy" id="2741070"/>
    <lineage>
        <taxon>Bacteria</taxon>
        <taxon>Pseudomonadati</taxon>
        <taxon>Myxococcota</taxon>
        <taxon>Myxococcia</taxon>
        <taxon>Myxococcales</taxon>
        <taxon>Sorangiineae</taxon>
        <taxon>Pendulisporaceae</taxon>
        <taxon>Pendulispora</taxon>
    </lineage>
</organism>
<dbReference type="InterPro" id="IPR033671">
    <property type="entry name" value="TrmH"/>
</dbReference>
<reference evidence="8" key="1">
    <citation type="submission" date="2021-12" db="EMBL/GenBank/DDBJ databases">
        <title>Discovery of the Pendulisporaceae a myxobacterial family with distinct sporulation behavior and unique specialized metabolism.</title>
        <authorList>
            <person name="Garcia R."/>
            <person name="Popoff A."/>
            <person name="Bader C.D."/>
            <person name="Loehr J."/>
            <person name="Walesch S."/>
            <person name="Walt C."/>
            <person name="Boldt J."/>
            <person name="Bunk B."/>
            <person name="Haeckl F.J.F.P.J."/>
            <person name="Gunesch A.P."/>
            <person name="Birkelbach J."/>
            <person name="Nuebel U."/>
            <person name="Pietschmann T."/>
            <person name="Bach T."/>
            <person name="Mueller R."/>
        </authorList>
    </citation>
    <scope>NUCLEOTIDE SEQUENCE</scope>
    <source>
        <strain evidence="8">MSr11367</strain>
    </source>
</reference>
<evidence type="ECO:0000256" key="4">
    <source>
        <dbReference type="ARBA" id="ARBA00022691"/>
    </source>
</evidence>
<dbReference type="GO" id="GO:0008168">
    <property type="term" value="F:methyltransferase activity"/>
    <property type="evidence" value="ECO:0007669"/>
    <property type="project" value="UniProtKB-KW"/>
</dbReference>
<dbReference type="PANTHER" id="PTHR43453">
    <property type="entry name" value="RRNA METHYLASE-LIKE"/>
    <property type="match status" value="1"/>
</dbReference>
<gene>
    <name evidence="8" type="ORF">LVJ94_04410</name>
</gene>
<dbReference type="InterPro" id="IPR001537">
    <property type="entry name" value="SpoU_MeTrfase"/>
</dbReference>
<evidence type="ECO:0000313" key="8">
    <source>
        <dbReference type="EMBL" id="WXB06486.1"/>
    </source>
</evidence>
<dbReference type="InterPro" id="IPR029028">
    <property type="entry name" value="Alpha/beta_knot_MTases"/>
</dbReference>
<keyword evidence="3" id="KW-0808">Transferase</keyword>
<evidence type="ECO:0000256" key="2">
    <source>
        <dbReference type="ARBA" id="ARBA00022603"/>
    </source>
</evidence>
<keyword evidence="9" id="KW-1185">Reference proteome</keyword>
<keyword evidence="1" id="KW-0820">tRNA-binding</keyword>
<keyword evidence="6" id="KW-0694">RNA-binding</keyword>
<keyword evidence="5" id="KW-0819">tRNA processing</keyword>
<evidence type="ECO:0000256" key="1">
    <source>
        <dbReference type="ARBA" id="ARBA00022555"/>
    </source>
</evidence>
<dbReference type="SUPFAM" id="SSF75217">
    <property type="entry name" value="alpha/beta knot"/>
    <property type="match status" value="1"/>
</dbReference>
<feature type="domain" description="tRNA/rRNA methyltransferase SpoU type" evidence="7">
    <location>
        <begin position="57"/>
        <end position="194"/>
    </location>
</feature>
<evidence type="ECO:0000256" key="3">
    <source>
        <dbReference type="ARBA" id="ARBA00022679"/>
    </source>
</evidence>
<accession>A0ABZ2L6C2</accession>
<dbReference type="EMBL" id="CP089983">
    <property type="protein sequence ID" value="WXB06486.1"/>
    <property type="molecule type" value="Genomic_DNA"/>
</dbReference>
<protein>
    <submittedName>
        <fullName evidence="8">RNA methyltransferase</fullName>
    </submittedName>
</protein>
<dbReference type="CDD" id="cd18092">
    <property type="entry name" value="SpoU-like_TrmH"/>
    <property type="match status" value="1"/>
</dbReference>
<keyword evidence="2 8" id="KW-0489">Methyltransferase</keyword>
<keyword evidence="4" id="KW-0949">S-adenosyl-L-methionine</keyword>
<dbReference type="PANTHER" id="PTHR43453:SF1">
    <property type="entry name" value="TRNA_RRNA METHYLTRANSFERASE SPOU TYPE DOMAIN-CONTAINING PROTEIN"/>
    <property type="match status" value="1"/>
</dbReference>
<proteinExistence type="predicted"/>
<evidence type="ECO:0000259" key="7">
    <source>
        <dbReference type="Pfam" id="PF00588"/>
    </source>
</evidence>
<dbReference type="GO" id="GO:0032259">
    <property type="term" value="P:methylation"/>
    <property type="evidence" value="ECO:0007669"/>
    <property type="project" value="UniProtKB-KW"/>
</dbReference>
<evidence type="ECO:0000256" key="5">
    <source>
        <dbReference type="ARBA" id="ARBA00022694"/>
    </source>
</evidence>